<accession>A0A0P1LEX5</accession>
<accession>A0A0S4MX52</accession>
<reference evidence="3 6" key="2">
    <citation type="submission" date="2015-11" db="EMBL/GenBank/DDBJ databases">
        <authorList>
            <person name="Varghese N."/>
        </authorList>
    </citation>
    <scope>NUCLEOTIDE SEQUENCE [LARGE SCALE GENOMIC DNA]</scope>
    <source>
        <strain evidence="3 6">JGI-8</strain>
    </source>
</reference>
<dbReference type="OrthoDB" id="9778103at2"/>
<feature type="domain" description="ATP-grasp" evidence="2">
    <location>
        <begin position="101"/>
        <end position="156"/>
    </location>
</feature>
<dbReference type="SUPFAM" id="SSF56059">
    <property type="entry name" value="Glutathione synthetase ATP-binding domain-like"/>
    <property type="match status" value="1"/>
</dbReference>
<dbReference type="RefSeq" id="WP_075427065.1">
    <property type="nucleotide sequence ID" value="NZ_CZVI01000023.1"/>
</dbReference>
<accession>A0A0P1LGC5</accession>
<dbReference type="GO" id="GO:0046872">
    <property type="term" value="F:metal ion binding"/>
    <property type="evidence" value="ECO:0007669"/>
    <property type="project" value="InterPro"/>
</dbReference>
<keyword evidence="1" id="KW-0067">ATP-binding</keyword>
<evidence type="ECO:0000313" key="6">
    <source>
        <dbReference type="Proteomes" id="UP000182200"/>
    </source>
</evidence>
<name>A0A0P1LJ89_9BACT</name>
<proteinExistence type="predicted"/>
<accession>A0A0P1M975</accession>
<accession>A0A0P1NT38</accession>
<dbReference type="EMBL" id="CZVI01000023">
    <property type="protein sequence ID" value="CUS91149.1"/>
    <property type="molecule type" value="Genomic_DNA"/>
</dbReference>
<protein>
    <recommendedName>
        <fullName evidence="2">ATP-grasp domain-containing protein</fullName>
    </recommendedName>
</protein>
<evidence type="ECO:0000259" key="2">
    <source>
        <dbReference type="PROSITE" id="PS50975"/>
    </source>
</evidence>
<keyword evidence="1" id="KW-0547">Nucleotide-binding</keyword>
<accession>A0A0P1LJ89</accession>
<dbReference type="AlphaFoldDB" id="A0A0P1LJ89"/>
<dbReference type="GO" id="GO:0005524">
    <property type="term" value="F:ATP binding"/>
    <property type="evidence" value="ECO:0007669"/>
    <property type="project" value="UniProtKB-UniRule"/>
</dbReference>
<dbReference type="EMBL" id="FAOP01000003">
    <property type="protein sequence ID" value="CUU03067.1"/>
    <property type="molecule type" value="Genomic_DNA"/>
</dbReference>
<accession>A0A0P1MFX4</accession>
<dbReference type="InterPro" id="IPR011761">
    <property type="entry name" value="ATP-grasp"/>
</dbReference>
<dbReference type="STRING" id="1633631.GCA_001442925_00686"/>
<evidence type="ECO:0000313" key="3">
    <source>
        <dbReference type="EMBL" id="CUS91149.1"/>
    </source>
</evidence>
<dbReference type="Proteomes" id="UP000182200">
    <property type="component" value="Unassembled WGS sequence"/>
</dbReference>
<sequence length="303" mass="34822">MSYFYDLGIAWEWEYDFDFVNLILQRCKEKQLKVCGITPENLSEIFNAVKRGDINFLAYFDRASDVNESFADLNLLIESLGVRVINRYGDMIRASDKATMHLELLNAGVSLPYTLILPPFDESPDIKIDGEILNKIKIPFIVKPSSETGGGIGVKIGYSIDDIIEARKEFPYDKYLIQEIIQPVYIDGRKAWFRVFYAFGKVLICWWDNEIKIYEKLKSEELEKYELGGIEDVMRKIYSVCKLDFFSSEVALAVKDGKRKFISVDYVNEIPDMRLKSKAIDGVPDEVVEMIAGEFAEFVANLK</sequence>
<gene>
    <name evidence="4" type="ORF">JGI4_00686</name>
    <name evidence="3" type="ORF">JGI8_01512</name>
</gene>
<evidence type="ECO:0000313" key="5">
    <source>
        <dbReference type="Proteomes" id="UP000182011"/>
    </source>
</evidence>
<dbReference type="PROSITE" id="PS50975">
    <property type="entry name" value="ATP_GRASP"/>
    <property type="match status" value="1"/>
</dbReference>
<organism evidence="4 5">
    <name type="scientific">Candidatus Kryptonium thompsonii</name>
    <dbReference type="NCBI Taxonomy" id="1633631"/>
    <lineage>
        <taxon>Bacteria</taxon>
        <taxon>Pseudomonadati</taxon>
        <taxon>Candidatus Kryptoniota</taxon>
        <taxon>Candidatus Kryptonium</taxon>
    </lineage>
</organism>
<dbReference type="Proteomes" id="UP000182011">
    <property type="component" value="Unassembled WGS sequence"/>
</dbReference>
<accession>A0A0P1L643</accession>
<evidence type="ECO:0000313" key="4">
    <source>
        <dbReference type="EMBL" id="CUU03067.1"/>
    </source>
</evidence>
<keyword evidence="6" id="KW-1185">Reference proteome</keyword>
<reference evidence="4 5" key="1">
    <citation type="submission" date="2015-11" db="EMBL/GenBank/DDBJ databases">
        <authorList>
            <person name="Zhang Y."/>
            <person name="Guo Z."/>
        </authorList>
    </citation>
    <scope>NUCLEOTIDE SEQUENCE [LARGE SCALE GENOMIC DNA]</scope>
    <source>
        <strain evidence="4">JGI-4</strain>
    </source>
</reference>
<evidence type="ECO:0000256" key="1">
    <source>
        <dbReference type="PROSITE-ProRule" id="PRU00409"/>
    </source>
</evidence>